<dbReference type="EMBL" id="CM045758">
    <property type="protein sequence ID" value="KAI8031574.1"/>
    <property type="molecule type" value="Genomic_DNA"/>
</dbReference>
<comment type="caution">
    <text evidence="1">The sequence shown here is derived from an EMBL/GenBank/DDBJ whole genome shotgun (WGS) entry which is preliminary data.</text>
</comment>
<organism evidence="1 2">
    <name type="scientific">Camellia lanceoleosa</name>
    <dbReference type="NCBI Taxonomy" id="1840588"/>
    <lineage>
        <taxon>Eukaryota</taxon>
        <taxon>Viridiplantae</taxon>
        <taxon>Streptophyta</taxon>
        <taxon>Embryophyta</taxon>
        <taxon>Tracheophyta</taxon>
        <taxon>Spermatophyta</taxon>
        <taxon>Magnoliopsida</taxon>
        <taxon>eudicotyledons</taxon>
        <taxon>Gunneridae</taxon>
        <taxon>Pentapetalae</taxon>
        <taxon>asterids</taxon>
        <taxon>Ericales</taxon>
        <taxon>Theaceae</taxon>
        <taxon>Camellia</taxon>
    </lineage>
</organism>
<keyword evidence="2" id="KW-1185">Reference proteome</keyword>
<evidence type="ECO:0000313" key="2">
    <source>
        <dbReference type="Proteomes" id="UP001060215"/>
    </source>
</evidence>
<proteinExistence type="predicted"/>
<accession>A0ACC0J069</accession>
<protein>
    <submittedName>
        <fullName evidence="1">Uncharacterized protein</fullName>
    </submittedName>
</protein>
<dbReference type="Proteomes" id="UP001060215">
    <property type="component" value="Chromosome 1"/>
</dbReference>
<name>A0ACC0J069_9ERIC</name>
<evidence type="ECO:0000313" key="1">
    <source>
        <dbReference type="EMBL" id="KAI8031574.1"/>
    </source>
</evidence>
<sequence length="104" mass="11696">MDENSVAIEAILRGGEEEGEEEEESSKINNIGTVNNDGGWKTVSYQKRHRKKSVKAPEAFSDLKARLLRHWRCLPVDRAALRGASAPSRSSEGPPPEKRRQIER</sequence>
<reference evidence="1 2" key="1">
    <citation type="journal article" date="2022" name="Plant J.">
        <title>Chromosome-level genome of Camellia lanceoleosa provides a valuable resource for understanding genome evolution and self-incompatibility.</title>
        <authorList>
            <person name="Gong W."/>
            <person name="Xiao S."/>
            <person name="Wang L."/>
            <person name="Liao Z."/>
            <person name="Chang Y."/>
            <person name="Mo W."/>
            <person name="Hu G."/>
            <person name="Li W."/>
            <person name="Zhao G."/>
            <person name="Zhu H."/>
            <person name="Hu X."/>
            <person name="Ji K."/>
            <person name="Xiang X."/>
            <person name="Song Q."/>
            <person name="Yuan D."/>
            <person name="Jin S."/>
            <person name="Zhang L."/>
        </authorList>
    </citation>
    <scope>NUCLEOTIDE SEQUENCE [LARGE SCALE GENOMIC DNA]</scope>
    <source>
        <strain evidence="1">SQ_2022a</strain>
    </source>
</reference>
<gene>
    <name evidence="1" type="ORF">LOK49_LG01G02138</name>
</gene>